<gene>
    <name evidence="2" type="ORF">DWB78_00790</name>
    <name evidence="3" type="ORF">SAMN05216278_1326</name>
</gene>
<evidence type="ECO:0000259" key="1">
    <source>
        <dbReference type="Pfam" id="PF13482"/>
    </source>
</evidence>
<evidence type="ECO:0000313" key="3">
    <source>
        <dbReference type="EMBL" id="SDQ38787.1"/>
    </source>
</evidence>
<dbReference type="Proteomes" id="UP000255421">
    <property type="component" value="Unassembled WGS sequence"/>
</dbReference>
<dbReference type="RefSeq" id="WP_092534822.1">
    <property type="nucleotide sequence ID" value="NZ_FNKQ01000002.1"/>
</dbReference>
<dbReference type="OrthoDB" id="211024at2157"/>
<dbReference type="PANTHER" id="PTHR38462:SF1">
    <property type="entry name" value="YPRB RIBONUCLEASE H-LIKE DOMAIN-CONTAINING PROTEIN"/>
    <property type="match status" value="1"/>
</dbReference>
<evidence type="ECO:0000313" key="2">
    <source>
        <dbReference type="EMBL" id="RDI70370.1"/>
    </source>
</evidence>
<dbReference type="AlphaFoldDB" id="A0A1H1AGM9"/>
<name>A0A1H1AGM9_9EURY</name>
<organism evidence="3 4">
    <name type="scientific">Halopelagius longus</name>
    <dbReference type="NCBI Taxonomy" id="1236180"/>
    <lineage>
        <taxon>Archaea</taxon>
        <taxon>Methanobacteriati</taxon>
        <taxon>Methanobacteriota</taxon>
        <taxon>Stenosarchaea group</taxon>
        <taxon>Halobacteria</taxon>
        <taxon>Halobacteriales</taxon>
        <taxon>Haloferacaceae</taxon>
    </lineage>
</organism>
<evidence type="ECO:0000313" key="5">
    <source>
        <dbReference type="Proteomes" id="UP000255421"/>
    </source>
</evidence>
<keyword evidence="2" id="KW-0540">Nuclease</keyword>
<reference evidence="2 5" key="3">
    <citation type="submission" date="2018-07" db="EMBL/GenBank/DDBJ databases">
        <title>Genome sequence of extremly halophilic archaeon Halopelagius longus strain BC12-B1.</title>
        <authorList>
            <person name="Zhang X."/>
        </authorList>
    </citation>
    <scope>NUCLEOTIDE SEQUENCE [LARGE SCALE GENOMIC DNA]</scope>
    <source>
        <strain evidence="2 5">BC12-B1</strain>
    </source>
</reference>
<dbReference type="Pfam" id="PF13482">
    <property type="entry name" value="RNase_H_2"/>
    <property type="match status" value="1"/>
</dbReference>
<dbReference type="SUPFAM" id="SSF53098">
    <property type="entry name" value="Ribonuclease H-like"/>
    <property type="match status" value="1"/>
</dbReference>
<keyword evidence="2" id="KW-0269">Exonuclease</keyword>
<sequence>MRIENSFIPVRGVGERTEQTLWTDGVLTWDDFDPAAAPVGTKTGERIESFIADSLERLDDGDARYFGDVFPSGERWRLYENFREEACFFDIETTGLDSSRHDVTTVSFHRGGETTTLVRGDTLTAEALREQFRDASLVVSFNGKRFDVPFLEESFDLSVDLPHVDLMYPCRRLDLTGGLKQIETDVGIDRDRPDLSGRDAVRLWRQYERDGDDDALDTLVSYNRDDTVNLKRLMDLVAGTLHEQSLGGIDGATCDLPARELV</sequence>
<dbReference type="GO" id="GO:0003676">
    <property type="term" value="F:nucleic acid binding"/>
    <property type="evidence" value="ECO:0007669"/>
    <property type="project" value="InterPro"/>
</dbReference>
<dbReference type="InterPro" id="IPR036397">
    <property type="entry name" value="RNaseH_sf"/>
</dbReference>
<dbReference type="EMBL" id="FNKQ01000002">
    <property type="protein sequence ID" value="SDQ38787.1"/>
    <property type="molecule type" value="Genomic_DNA"/>
</dbReference>
<dbReference type="InterPro" id="IPR038720">
    <property type="entry name" value="YprB_RNase_H-like_dom"/>
</dbReference>
<dbReference type="Gene3D" id="3.30.420.10">
    <property type="entry name" value="Ribonuclease H-like superfamily/Ribonuclease H"/>
    <property type="match status" value="1"/>
</dbReference>
<keyword evidence="5" id="KW-1185">Reference proteome</keyword>
<dbReference type="PANTHER" id="PTHR38462">
    <property type="entry name" value="EXONUCLEASE-LIKE PROTEIN"/>
    <property type="match status" value="1"/>
</dbReference>
<dbReference type="InterPro" id="IPR012337">
    <property type="entry name" value="RNaseH-like_sf"/>
</dbReference>
<accession>A0A1H1AGM9</accession>
<dbReference type="EMBL" id="QQST01000001">
    <property type="protein sequence ID" value="RDI70370.1"/>
    <property type="molecule type" value="Genomic_DNA"/>
</dbReference>
<evidence type="ECO:0000313" key="4">
    <source>
        <dbReference type="Proteomes" id="UP000199289"/>
    </source>
</evidence>
<proteinExistence type="predicted"/>
<reference evidence="4" key="1">
    <citation type="submission" date="2016-10" db="EMBL/GenBank/DDBJ databases">
        <authorList>
            <person name="Varghese N."/>
            <person name="Submissions S."/>
        </authorList>
    </citation>
    <scope>NUCLEOTIDE SEQUENCE [LARGE SCALE GENOMIC DNA]</scope>
    <source>
        <strain evidence="4">CGMCC 1.12397</strain>
    </source>
</reference>
<protein>
    <submittedName>
        <fullName evidence="2">Exonuclease</fullName>
    </submittedName>
</protein>
<dbReference type="GO" id="GO:0004527">
    <property type="term" value="F:exonuclease activity"/>
    <property type="evidence" value="ECO:0007669"/>
    <property type="project" value="UniProtKB-KW"/>
</dbReference>
<feature type="domain" description="YprB ribonuclease H-like" evidence="1">
    <location>
        <begin position="87"/>
        <end position="237"/>
    </location>
</feature>
<keyword evidence="2" id="KW-0378">Hydrolase</keyword>
<reference evidence="3" key="2">
    <citation type="submission" date="2016-10" db="EMBL/GenBank/DDBJ databases">
        <authorList>
            <person name="de Groot N.N."/>
        </authorList>
    </citation>
    <scope>NUCLEOTIDE SEQUENCE [LARGE SCALE GENOMIC DNA]</scope>
    <source>
        <strain evidence="3">CGMCC 1.12397</strain>
    </source>
</reference>
<dbReference type="Proteomes" id="UP000199289">
    <property type="component" value="Unassembled WGS sequence"/>
</dbReference>